<gene>
    <name evidence="2" type="ORF">JL107_03150</name>
    <name evidence="3" type="ORF">JL107_03370</name>
</gene>
<evidence type="ECO:0000259" key="1">
    <source>
        <dbReference type="Pfam" id="PF18029"/>
    </source>
</evidence>
<dbReference type="InterPro" id="IPR029068">
    <property type="entry name" value="Glyas_Bleomycin-R_OHBP_Dase"/>
</dbReference>
<evidence type="ECO:0000313" key="4">
    <source>
        <dbReference type="Proteomes" id="UP000663801"/>
    </source>
</evidence>
<dbReference type="PANTHER" id="PTHR35908:SF1">
    <property type="entry name" value="CONSERVED PROTEIN"/>
    <property type="match status" value="1"/>
</dbReference>
<dbReference type="PANTHER" id="PTHR35908">
    <property type="entry name" value="HYPOTHETICAL FUSION PROTEIN"/>
    <property type="match status" value="1"/>
</dbReference>
<evidence type="ECO:0000313" key="3">
    <source>
        <dbReference type="EMBL" id="MBM9475477.1"/>
    </source>
</evidence>
<organism evidence="2 4">
    <name type="scientific">Nakamurella flavida</name>
    <dbReference type="NCBI Taxonomy" id="363630"/>
    <lineage>
        <taxon>Bacteria</taxon>
        <taxon>Bacillati</taxon>
        <taxon>Actinomycetota</taxon>
        <taxon>Actinomycetes</taxon>
        <taxon>Nakamurellales</taxon>
        <taxon>Nakamurellaceae</taxon>
        <taxon>Nakamurella</taxon>
    </lineage>
</organism>
<evidence type="ECO:0000313" key="2">
    <source>
        <dbReference type="EMBL" id="MBM9475435.1"/>
    </source>
</evidence>
<dbReference type="InterPro" id="IPR041581">
    <property type="entry name" value="Glyoxalase_6"/>
</dbReference>
<dbReference type="Pfam" id="PF18029">
    <property type="entry name" value="Glyoxalase_6"/>
    <property type="match status" value="1"/>
</dbReference>
<keyword evidence="4" id="KW-1185">Reference proteome</keyword>
<dbReference type="Gene3D" id="3.10.180.10">
    <property type="entry name" value="2,3-Dihydroxybiphenyl 1,2-Dioxygenase, domain 1"/>
    <property type="match status" value="1"/>
</dbReference>
<feature type="domain" description="Glyoxalase-like" evidence="1">
    <location>
        <begin position="6"/>
        <end position="143"/>
    </location>
</feature>
<protein>
    <submittedName>
        <fullName evidence="2">VOC family protein</fullName>
    </submittedName>
</protein>
<reference evidence="2" key="1">
    <citation type="submission" date="2021-01" db="EMBL/GenBank/DDBJ databases">
        <title>KCTC 19127 draft genome.</title>
        <authorList>
            <person name="An D."/>
        </authorList>
    </citation>
    <scope>NUCLEOTIDE SEQUENCE</scope>
    <source>
        <strain evidence="2">KCTC 19127</strain>
    </source>
</reference>
<comment type="caution">
    <text evidence="2">The sequence shown here is derived from an EMBL/GenBank/DDBJ whole genome shotgun (WGS) entry which is preliminary data.</text>
</comment>
<dbReference type="Proteomes" id="UP000663801">
    <property type="component" value="Unassembled WGS sequence"/>
</dbReference>
<proteinExistence type="predicted"/>
<accession>A0A938YM44</accession>
<name>A0A938YM44_9ACTN</name>
<dbReference type="SUPFAM" id="SSF54593">
    <property type="entry name" value="Glyoxalase/Bleomycin resistance protein/Dihydroxybiphenyl dioxygenase"/>
    <property type="match status" value="1"/>
</dbReference>
<dbReference type="RefSeq" id="WP_205255596.1">
    <property type="nucleotide sequence ID" value="NZ_BAAAPV010000003.1"/>
</dbReference>
<dbReference type="EMBL" id="JAERWL010000005">
    <property type="protein sequence ID" value="MBM9475477.1"/>
    <property type="molecule type" value="Genomic_DNA"/>
</dbReference>
<dbReference type="AlphaFoldDB" id="A0A938YM44"/>
<sequence>MSRHLQVVFDAAGPAALAEFWKLALGYVSDPPPGGFASWDQALAAWGVPAENRDDANAIVDPDGAGPRVFFQKVPEAKAGKNRLHLDVSATPTRGTDAEMWPEIERLVAELVGHGATVVEERRNAFGDHWMVMTDPEGNEFCVH</sequence>
<dbReference type="EMBL" id="JAERWL010000004">
    <property type="protein sequence ID" value="MBM9475435.1"/>
    <property type="molecule type" value="Genomic_DNA"/>
</dbReference>